<dbReference type="PANTHER" id="PTHR43881">
    <property type="entry name" value="GAMMA-GLUTAMYLTRANSPEPTIDASE (AFU_ORTHOLOGUE AFUA_4G13580)"/>
    <property type="match status" value="1"/>
</dbReference>
<feature type="non-terminal residue" evidence="1">
    <location>
        <position position="168"/>
    </location>
</feature>
<reference evidence="1" key="1">
    <citation type="journal article" date="2014" name="Front. Microbiol.">
        <title>High frequency of phylogenetically diverse reductive dehalogenase-homologous genes in deep subseafloor sedimentary metagenomes.</title>
        <authorList>
            <person name="Kawai M."/>
            <person name="Futagami T."/>
            <person name="Toyoda A."/>
            <person name="Takaki Y."/>
            <person name="Nishi S."/>
            <person name="Hori S."/>
            <person name="Arai W."/>
            <person name="Tsubouchi T."/>
            <person name="Morono Y."/>
            <person name="Uchiyama I."/>
            <person name="Ito T."/>
            <person name="Fujiyama A."/>
            <person name="Inagaki F."/>
            <person name="Takami H."/>
        </authorList>
    </citation>
    <scope>NUCLEOTIDE SEQUENCE</scope>
    <source>
        <strain evidence="1">Expedition CK06-06</strain>
    </source>
</reference>
<dbReference type="EMBL" id="BARS01013199">
    <property type="protein sequence ID" value="GAF94434.1"/>
    <property type="molecule type" value="Genomic_DNA"/>
</dbReference>
<dbReference type="SUPFAM" id="SSF56235">
    <property type="entry name" value="N-terminal nucleophile aminohydrolases (Ntn hydrolases)"/>
    <property type="match status" value="1"/>
</dbReference>
<dbReference type="InterPro" id="IPR052896">
    <property type="entry name" value="GGT-like_enzyme"/>
</dbReference>
<proteinExistence type="predicted"/>
<comment type="caution">
    <text evidence="1">The sequence shown here is derived from an EMBL/GenBank/DDBJ whole genome shotgun (WGS) entry which is preliminary data.</text>
</comment>
<dbReference type="InterPro" id="IPR029055">
    <property type="entry name" value="Ntn_hydrolases_N"/>
</dbReference>
<accession>X0TMH1</accession>
<dbReference type="Gene3D" id="1.10.246.130">
    <property type="match status" value="1"/>
</dbReference>
<evidence type="ECO:0000313" key="1">
    <source>
        <dbReference type="EMBL" id="GAF94434.1"/>
    </source>
</evidence>
<dbReference type="InterPro" id="IPR043138">
    <property type="entry name" value="GGT_lsub"/>
</dbReference>
<name>X0TMH1_9ZZZZ</name>
<feature type="non-terminal residue" evidence="1">
    <location>
        <position position="1"/>
    </location>
</feature>
<protein>
    <submittedName>
        <fullName evidence="1">Uncharacterized protein</fullName>
    </submittedName>
</protein>
<gene>
    <name evidence="1" type="ORF">S01H1_23075</name>
</gene>
<organism evidence="1">
    <name type="scientific">marine sediment metagenome</name>
    <dbReference type="NCBI Taxonomy" id="412755"/>
    <lineage>
        <taxon>unclassified sequences</taxon>
        <taxon>metagenomes</taxon>
        <taxon>ecological metagenomes</taxon>
    </lineage>
</organism>
<sequence length="168" mass="19110">LYGTMSFKQVVAPSLELLDSGGKDWYANLAVTFRKLVETEKETPGSRQEKLQAARDRFYKGDIADELVAFYIKNGGFLRKKDLAAHATRVEDPVKVQYRGYTICKCDTWTQGPYLCQTLRLLEGFDLKKMGHLSSDYIHVLAEALKLGFADRDEYYGDPLFVDVPIRA</sequence>
<dbReference type="Pfam" id="PF01019">
    <property type="entry name" value="G_glu_transpept"/>
    <property type="match status" value="1"/>
</dbReference>
<dbReference type="PANTHER" id="PTHR43881:SF1">
    <property type="entry name" value="GAMMA-GLUTAMYLTRANSPEPTIDASE (AFU_ORTHOLOGUE AFUA_4G13580)"/>
    <property type="match status" value="1"/>
</dbReference>
<dbReference type="AlphaFoldDB" id="X0TMH1"/>